<dbReference type="PANTHER" id="PTHR14494">
    <property type="entry name" value="ALADIN/ADRACALIN/AAAS"/>
    <property type="match status" value="1"/>
</dbReference>
<dbReference type="Gene3D" id="2.130.10.10">
    <property type="entry name" value="YVTN repeat-like/Quinoprotein amine dehydrogenase"/>
    <property type="match status" value="2"/>
</dbReference>
<protein>
    <recommendedName>
        <fullName evidence="1">Anaphase-promoting complex subunit 4-like WD40 domain-containing protein</fullName>
    </recommendedName>
</protein>
<proteinExistence type="predicted"/>
<dbReference type="InterPro" id="IPR015943">
    <property type="entry name" value="WD40/YVTN_repeat-like_dom_sf"/>
</dbReference>
<evidence type="ECO:0000313" key="3">
    <source>
        <dbReference type="Proteomes" id="UP000703661"/>
    </source>
</evidence>
<dbReference type="GO" id="GO:0005643">
    <property type="term" value="C:nuclear pore"/>
    <property type="evidence" value="ECO:0007669"/>
    <property type="project" value="TreeGrafter"/>
</dbReference>
<evidence type="ECO:0000313" key="2">
    <source>
        <dbReference type="EMBL" id="KAG0011552.1"/>
    </source>
</evidence>
<accession>A0A9P6SYW8</accession>
<dbReference type="GO" id="GO:0006913">
    <property type="term" value="P:nucleocytoplasmic transport"/>
    <property type="evidence" value="ECO:0007669"/>
    <property type="project" value="TreeGrafter"/>
</dbReference>
<organism evidence="2 3">
    <name type="scientific">Entomortierella chlamydospora</name>
    <dbReference type="NCBI Taxonomy" id="101097"/>
    <lineage>
        <taxon>Eukaryota</taxon>
        <taxon>Fungi</taxon>
        <taxon>Fungi incertae sedis</taxon>
        <taxon>Mucoromycota</taxon>
        <taxon>Mortierellomycotina</taxon>
        <taxon>Mortierellomycetes</taxon>
        <taxon>Mortierellales</taxon>
        <taxon>Mortierellaceae</taxon>
        <taxon>Entomortierella</taxon>
    </lineage>
</organism>
<dbReference type="SMART" id="SM00320">
    <property type="entry name" value="WD40"/>
    <property type="match status" value="5"/>
</dbReference>
<gene>
    <name evidence="2" type="ORF">BGZ80_000599</name>
</gene>
<dbReference type="PANTHER" id="PTHR14494:SF0">
    <property type="entry name" value="ALADIN"/>
    <property type="match status" value="1"/>
</dbReference>
<keyword evidence="3" id="KW-1185">Reference proteome</keyword>
<evidence type="ECO:0000259" key="1">
    <source>
        <dbReference type="Pfam" id="PF12894"/>
    </source>
</evidence>
<dbReference type="AlphaFoldDB" id="A0A9P6SYW8"/>
<sequence>MPSRDVQMTHHHKVNAAIEELLEESKSLGIIPQPVVDKIEELLKQWDLDAILDTAGVIWKKAWDVYVSISGSYNTIVRHDKLAKLLIRKIAWHPHQPLLAIALWNDTIWVYDLSVESWYSCGLSHPAQSRIVKLEWKPMSGVVLAVGCEDGVALWDVFRDHGPSGADAAWSEPNPIKDRPSELISEVYSTATRAKNNGRDTAWIGLKHIEDLPGVDYVSWNPRGELLAVASAHSSTVYVRDGATKKFIELRLNMRLTPPHFVRSFESFMETVSNIKDAIFSTNSHQHEVIRPTHEHGHYGPTVCSLSWSPCGKYLLVAYLSEVARIYETATWEYIEMKELTGAIQSACWTPDGYNLIYSLQGDDLIRAVHLERRAGELTWIPLNLVKMSVRYEDIEAYKVGLRSVHDAEEKLKLQESLWRRHGFRSLDELEEFGPIEELVLDPNGERLVVRFRDTDLLGVVLVRPTGTMLQDLDIFMPTGFIQGPGWSGELSKEEEESGRKPKALTVAFTRHSNGGSLLSMAWESGEVNFMPFYYLTQKEVDAL</sequence>
<dbReference type="InterPro" id="IPR036322">
    <property type="entry name" value="WD40_repeat_dom_sf"/>
</dbReference>
<dbReference type="SUPFAM" id="SSF50978">
    <property type="entry name" value="WD40 repeat-like"/>
    <property type="match status" value="1"/>
</dbReference>
<name>A0A9P6SYW8_9FUNG</name>
<dbReference type="EMBL" id="JAAAID010001126">
    <property type="protein sequence ID" value="KAG0011552.1"/>
    <property type="molecule type" value="Genomic_DNA"/>
</dbReference>
<feature type="domain" description="Anaphase-promoting complex subunit 4-like WD40" evidence="1">
    <location>
        <begin position="91"/>
        <end position="151"/>
    </location>
</feature>
<dbReference type="InterPro" id="IPR024977">
    <property type="entry name" value="Apc4-like_WD40_dom"/>
</dbReference>
<comment type="caution">
    <text evidence="2">The sequence shown here is derived from an EMBL/GenBank/DDBJ whole genome shotgun (WGS) entry which is preliminary data.</text>
</comment>
<dbReference type="Pfam" id="PF12894">
    <property type="entry name" value="ANAPC4_WD40"/>
    <property type="match status" value="1"/>
</dbReference>
<reference evidence="2" key="1">
    <citation type="journal article" date="2020" name="Fungal Divers.">
        <title>Resolving the Mortierellaceae phylogeny through synthesis of multi-gene phylogenetics and phylogenomics.</title>
        <authorList>
            <person name="Vandepol N."/>
            <person name="Liber J."/>
            <person name="Desiro A."/>
            <person name="Na H."/>
            <person name="Kennedy M."/>
            <person name="Barry K."/>
            <person name="Grigoriev I.V."/>
            <person name="Miller A.N."/>
            <person name="O'Donnell K."/>
            <person name="Stajich J.E."/>
            <person name="Bonito G."/>
        </authorList>
    </citation>
    <scope>NUCLEOTIDE SEQUENCE</scope>
    <source>
        <strain evidence="2">NRRL 2769</strain>
    </source>
</reference>
<dbReference type="InterPro" id="IPR001680">
    <property type="entry name" value="WD40_rpt"/>
</dbReference>
<dbReference type="Proteomes" id="UP000703661">
    <property type="component" value="Unassembled WGS sequence"/>
</dbReference>
<dbReference type="InterPro" id="IPR045139">
    <property type="entry name" value="Aladin"/>
</dbReference>
<dbReference type="Pfam" id="PF00400">
    <property type="entry name" value="WD40"/>
    <property type="match status" value="1"/>
</dbReference>